<dbReference type="Proteomes" id="UP001559623">
    <property type="component" value="Unassembled WGS sequence"/>
</dbReference>
<dbReference type="RefSeq" id="WP_368848099.1">
    <property type="nucleotide sequence ID" value="NZ_JARVLH010000027.1"/>
</dbReference>
<sequence>NSLVKMIRSSFNNDLDDKQLVITHLKVLAASIVSIIVGILFREFIYKWISLDSSNLHGVSRWLLAIFVCAIITIILAIIYISILLLLRTSELAGLINPILRRIGVKLPFLLNLENINKSKLNNKQTNHSENNKNAHTRIIRSKINQHSER</sequence>
<evidence type="ECO:0000256" key="1">
    <source>
        <dbReference type="SAM" id="Phobius"/>
    </source>
</evidence>
<keyword evidence="1" id="KW-1133">Transmembrane helix</keyword>
<gene>
    <name evidence="2" type="ORF">QCO44_12290</name>
</gene>
<comment type="caution">
    <text evidence="2">The sequence shown here is derived from an EMBL/GenBank/DDBJ whole genome shotgun (WGS) entry which is preliminary data.</text>
</comment>
<accession>A0ABV3X856</accession>
<keyword evidence="3" id="KW-1185">Reference proteome</keyword>
<organism evidence="2 3">
    <name type="scientific">Selenomonas sputigena</name>
    <dbReference type="NCBI Taxonomy" id="69823"/>
    <lineage>
        <taxon>Bacteria</taxon>
        <taxon>Bacillati</taxon>
        <taxon>Bacillota</taxon>
        <taxon>Negativicutes</taxon>
        <taxon>Selenomonadales</taxon>
        <taxon>Selenomonadaceae</taxon>
        <taxon>Selenomonas</taxon>
    </lineage>
</organism>
<keyword evidence="1" id="KW-0472">Membrane</keyword>
<evidence type="ECO:0000313" key="2">
    <source>
        <dbReference type="EMBL" id="MEX5286381.1"/>
    </source>
</evidence>
<name>A0ABV3X856_9FIRM</name>
<dbReference type="EMBL" id="JARVLH010000027">
    <property type="protein sequence ID" value="MEX5286381.1"/>
    <property type="molecule type" value="Genomic_DNA"/>
</dbReference>
<keyword evidence="1" id="KW-0812">Transmembrane</keyword>
<feature type="transmembrane region" description="Helical" evidence="1">
    <location>
        <begin position="62"/>
        <end position="87"/>
    </location>
</feature>
<reference evidence="2 3" key="1">
    <citation type="submission" date="2023-04" db="EMBL/GenBank/DDBJ databases">
        <title>Genome Sequence of Selenomonas sputigena ATCC 33150.</title>
        <authorList>
            <person name="Miller D.P."/>
            <person name="Anvari S."/>
            <person name="Polson S.W."/>
            <person name="Macdonald M."/>
            <person name="Mcdowell J.V."/>
        </authorList>
    </citation>
    <scope>NUCLEOTIDE SEQUENCE [LARGE SCALE GENOMIC DNA]</scope>
    <source>
        <strain evidence="2 3">ATCC 33150</strain>
    </source>
</reference>
<evidence type="ECO:0000313" key="3">
    <source>
        <dbReference type="Proteomes" id="UP001559623"/>
    </source>
</evidence>
<protein>
    <submittedName>
        <fullName evidence="2">Uncharacterized protein</fullName>
    </submittedName>
</protein>
<feature type="transmembrane region" description="Helical" evidence="1">
    <location>
        <begin position="20"/>
        <end position="41"/>
    </location>
</feature>
<feature type="non-terminal residue" evidence="2">
    <location>
        <position position="1"/>
    </location>
</feature>
<proteinExistence type="predicted"/>